<evidence type="ECO:0000256" key="2">
    <source>
        <dbReference type="ARBA" id="ARBA00010617"/>
    </source>
</evidence>
<dbReference type="SUPFAM" id="SSF48264">
    <property type="entry name" value="Cytochrome P450"/>
    <property type="match status" value="1"/>
</dbReference>
<gene>
    <name evidence="7" type="ORF">PRZ48_012123</name>
</gene>
<comment type="caution">
    <text evidence="7">The sequence shown here is derived from an EMBL/GenBank/DDBJ whole genome shotgun (WGS) entry which is preliminary data.</text>
</comment>
<dbReference type="InterPro" id="IPR050121">
    <property type="entry name" value="Cytochrome_P450_monoxygenase"/>
</dbReference>
<evidence type="ECO:0000256" key="1">
    <source>
        <dbReference type="ARBA" id="ARBA00001971"/>
    </source>
</evidence>
<keyword evidence="5" id="KW-0408">Iron</keyword>
<evidence type="ECO:0008006" key="9">
    <source>
        <dbReference type="Google" id="ProtNLM"/>
    </source>
</evidence>
<comment type="similarity">
    <text evidence="2">Belongs to the cytochrome P450 family.</text>
</comment>
<evidence type="ECO:0000256" key="4">
    <source>
        <dbReference type="ARBA" id="ARBA00022723"/>
    </source>
</evidence>
<sequence>MLSANPTPLEVLTPYSILRLAFSIAVLAITSYFGRLFYDAFFGPLSRFPGPKLRAVSKLPGIYTTATGRDAFVRAQLHESYGPIVRVNPTEISFNNGAEAWEAIYGFKKPKPYRDPQFYAVGVNGCPDVVSSDEENHSRQRKILSTGFSDKAMKGYEPLLKSWAQKMITKMTEQNKKAGEIDMLKYLNCTTFDIMGDLAFGEGLNMLEDGELSPWVQTIFAGFKAGTFWRCVMQYSALTNWLVIKLLFSSKAVRVKQWENFEYCQSRMDKRLSHEPEHSDLWSRILAKPDSSEGLSRDEYHSNSVTLMVAGTETTATALSGLIYLLHQKENSNALNKLKSEVRNSFSSLADISLDSLVRLEYMHAVIQEGLRLYPPAPSQLPRRTPPEGIQVCGQYIPGNITVDVHPLATFMSPKLFRDPKKFHPERWLGDPEYKDDQLDAVEPFSYGPQNCLGKSFAWHEMRLLLAALILSFDIELTPDAKGWINQNIYVLWEKKPLMCLLTSVSKASS</sequence>
<accession>A0ABR0E416</accession>
<evidence type="ECO:0000313" key="8">
    <source>
        <dbReference type="Proteomes" id="UP001305779"/>
    </source>
</evidence>
<evidence type="ECO:0000256" key="5">
    <source>
        <dbReference type="ARBA" id="ARBA00023004"/>
    </source>
</evidence>
<keyword evidence="6" id="KW-1133">Transmembrane helix</keyword>
<proteinExistence type="inferred from homology"/>
<comment type="cofactor">
    <cofactor evidence="1">
        <name>heme</name>
        <dbReference type="ChEBI" id="CHEBI:30413"/>
    </cofactor>
</comment>
<keyword evidence="6" id="KW-0472">Membrane</keyword>
<dbReference type="InterPro" id="IPR001128">
    <property type="entry name" value="Cyt_P450"/>
</dbReference>
<dbReference type="Proteomes" id="UP001305779">
    <property type="component" value="Unassembled WGS sequence"/>
</dbReference>
<dbReference type="InterPro" id="IPR002401">
    <property type="entry name" value="Cyt_P450_E_grp-I"/>
</dbReference>
<evidence type="ECO:0000256" key="3">
    <source>
        <dbReference type="ARBA" id="ARBA00022617"/>
    </source>
</evidence>
<feature type="transmembrane region" description="Helical" evidence="6">
    <location>
        <begin position="20"/>
        <end position="38"/>
    </location>
</feature>
<dbReference type="PANTHER" id="PTHR24305:SF210">
    <property type="entry name" value="CYTOCHROME P450 MONOOXYGENASE ASQL-RELATED"/>
    <property type="match status" value="1"/>
</dbReference>
<dbReference type="PRINTS" id="PR00463">
    <property type="entry name" value="EP450I"/>
</dbReference>
<organism evidence="7 8">
    <name type="scientific">Zasmidium cellare</name>
    <name type="common">Wine cellar mold</name>
    <name type="synonym">Racodium cellare</name>
    <dbReference type="NCBI Taxonomy" id="395010"/>
    <lineage>
        <taxon>Eukaryota</taxon>
        <taxon>Fungi</taxon>
        <taxon>Dikarya</taxon>
        <taxon>Ascomycota</taxon>
        <taxon>Pezizomycotina</taxon>
        <taxon>Dothideomycetes</taxon>
        <taxon>Dothideomycetidae</taxon>
        <taxon>Mycosphaerellales</taxon>
        <taxon>Mycosphaerellaceae</taxon>
        <taxon>Zasmidium</taxon>
    </lineage>
</organism>
<dbReference type="Gene3D" id="1.10.630.10">
    <property type="entry name" value="Cytochrome P450"/>
    <property type="match status" value="1"/>
</dbReference>
<keyword evidence="6" id="KW-0812">Transmembrane</keyword>
<keyword evidence="8" id="KW-1185">Reference proteome</keyword>
<evidence type="ECO:0000313" key="7">
    <source>
        <dbReference type="EMBL" id="KAK4496144.1"/>
    </source>
</evidence>
<keyword evidence="3" id="KW-0349">Heme</keyword>
<dbReference type="Pfam" id="PF00067">
    <property type="entry name" value="p450"/>
    <property type="match status" value="1"/>
</dbReference>
<protein>
    <recommendedName>
        <fullName evidence="9">Cytochrome P450</fullName>
    </recommendedName>
</protein>
<reference evidence="7 8" key="1">
    <citation type="journal article" date="2023" name="G3 (Bethesda)">
        <title>A chromosome-level genome assembly of Zasmidium syzygii isolated from banana leaves.</title>
        <authorList>
            <person name="van Westerhoven A.C."/>
            <person name="Mehrabi R."/>
            <person name="Talebi R."/>
            <person name="Steentjes M.B.F."/>
            <person name="Corcolon B."/>
            <person name="Chong P.A."/>
            <person name="Kema G.H.J."/>
            <person name="Seidl M.F."/>
        </authorList>
    </citation>
    <scope>NUCLEOTIDE SEQUENCE [LARGE SCALE GENOMIC DNA]</scope>
    <source>
        <strain evidence="7 8">P124</strain>
    </source>
</reference>
<keyword evidence="4" id="KW-0479">Metal-binding</keyword>
<evidence type="ECO:0000256" key="6">
    <source>
        <dbReference type="SAM" id="Phobius"/>
    </source>
</evidence>
<dbReference type="CDD" id="cd11058">
    <property type="entry name" value="CYP60B-like"/>
    <property type="match status" value="1"/>
</dbReference>
<name>A0ABR0E416_ZASCE</name>
<dbReference type="PRINTS" id="PR00385">
    <property type="entry name" value="P450"/>
</dbReference>
<dbReference type="PANTHER" id="PTHR24305">
    <property type="entry name" value="CYTOCHROME P450"/>
    <property type="match status" value="1"/>
</dbReference>
<dbReference type="InterPro" id="IPR036396">
    <property type="entry name" value="Cyt_P450_sf"/>
</dbReference>
<dbReference type="EMBL" id="JAXOVC010000010">
    <property type="protein sequence ID" value="KAK4496144.1"/>
    <property type="molecule type" value="Genomic_DNA"/>
</dbReference>